<dbReference type="InterPro" id="IPR027417">
    <property type="entry name" value="P-loop_NTPase"/>
</dbReference>
<organism evidence="3 4">
    <name type="scientific">Nocardiopsis mwathae</name>
    <dbReference type="NCBI Taxonomy" id="1472723"/>
    <lineage>
        <taxon>Bacteria</taxon>
        <taxon>Bacillati</taxon>
        <taxon>Actinomycetota</taxon>
        <taxon>Actinomycetes</taxon>
        <taxon>Streptosporangiales</taxon>
        <taxon>Nocardiopsidaceae</taxon>
        <taxon>Nocardiopsis</taxon>
    </lineage>
</organism>
<dbReference type="SUPFAM" id="SSF52540">
    <property type="entry name" value="P-loop containing nucleoside triphosphate hydrolases"/>
    <property type="match status" value="1"/>
</dbReference>
<dbReference type="EMBL" id="JACHDS010000001">
    <property type="protein sequence ID" value="MBB6172282.1"/>
    <property type="molecule type" value="Genomic_DNA"/>
</dbReference>
<dbReference type="InterPro" id="IPR054567">
    <property type="entry name" value="NNH7"/>
</dbReference>
<dbReference type="RefSeq" id="WP_184075603.1">
    <property type="nucleotide sequence ID" value="NZ_JACHDS010000001.1"/>
</dbReference>
<dbReference type="Gene3D" id="3.40.50.300">
    <property type="entry name" value="P-loop containing nucleotide triphosphate hydrolases"/>
    <property type="match status" value="1"/>
</dbReference>
<keyword evidence="4" id="KW-1185">Reference proteome</keyword>
<name>A0A7W9YHM5_9ACTN</name>
<dbReference type="Proteomes" id="UP000546642">
    <property type="component" value="Unassembled WGS sequence"/>
</dbReference>
<feature type="region of interest" description="Disordered" evidence="1">
    <location>
        <begin position="1095"/>
        <end position="1145"/>
    </location>
</feature>
<feature type="domain" description="NACHT N-terminal Helical" evidence="2">
    <location>
        <begin position="3"/>
        <end position="217"/>
    </location>
</feature>
<dbReference type="AlphaFoldDB" id="A0A7W9YHM5"/>
<accession>A0A7W9YHM5</accession>
<feature type="region of interest" description="Disordered" evidence="1">
    <location>
        <begin position="533"/>
        <end position="587"/>
    </location>
</feature>
<evidence type="ECO:0000313" key="4">
    <source>
        <dbReference type="Proteomes" id="UP000546642"/>
    </source>
</evidence>
<protein>
    <recommendedName>
        <fullName evidence="2">NACHT N-terminal Helical domain-containing protein</fullName>
    </recommendedName>
</protein>
<evidence type="ECO:0000256" key="1">
    <source>
        <dbReference type="SAM" id="MobiDB-lite"/>
    </source>
</evidence>
<gene>
    <name evidence="3" type="ORF">HNR23_002342</name>
</gene>
<sequence>MAKRLSYADALKILGKDDSAVLDFAEKAAGGALGAVGVPDLFGAEGTVVKHGRKLLTSVRERVSGVGRLDRTQRIMAAHTVLAVVAYFEAVDECLAVEGSPLSLADLELTAAEQATLAGASEDLLDAQRAPVPEPHYEFEINQVLLEDFYQLRLGSALIHFLSGLACWEPLSETDQHRVIKTLREHVPERALRRYTEGYRRLAVDVPEFRVWSMMQEHQATRSRLSTGLADLRDTLAGMTTGTTPGEQRDALSRRYVRALERPVLASDDAPADFTLPTLGKAYINPRGRVGRAAAQSRPSTEEWVKVHPVLHDLQGVIAGVLTGPSAISHPIVVLGQPGSGKSKLTQVLAARLPAADFLPILVELRSVTADAPLQDQIEQGIYATIGERVSWPDLVRSASGALPVVILDGFDELLQATGASQSDYLEQVRLFQEREAELDRPTAVILTTRTAVADRARIPDGSLIVRLEPFDDDQIGRMIDVWNRANQGALASRGLRPLTVDTVLNHRDLAEQPLLLMMLLIYDADENALQHAGSEEARASSDGGKPARSALPSRRHPHDFIPDGTAASSSGSSGEHVAQTKTEAGSKGELYEELLTSFARREVRKHQPHLDDAGREHAVDLELRRLEIVALAMFTRRRQTVTADRLDSDLSVLIPETNMETHPTGLSGSTGNARQVFGRFFFVHESQAQRDARTESVYEFLHSTFGEFLVARHVSATLHDLVVDRANSRRRRFATPLDDGLLYAITSFAALSGRQATVEFLLDMFERRFAQHPEEREEYRSLLLELFHEAPFPQPNRSFGDYAPARIPIVTRQATYTANLVLLLVLGGTKIDASELFPDSPAPWKQWRVLANQWRGIVDNEWHGLVDVLRVRHHYTWSGEGTTVIELERGDDINLGECIGFEMKANPFRHSPAVTDPYGIDLPFEGITSRLLSSISVRANGTAARTFLMLAPYLTHVSSDMLTWYATAGLSDDDAVWSELHDVLELRLAPLGDAREERLRRYSRLLDTEWLGRLELFVLRQAAEDLRFGRAMGSDPSYMAGLSSEIRSYLGRVRHVVQGQRLSPDAIRPVLGALELTDNADRLFRRILDLATTNSPPEQSPEWHYRFSSANSGPGGVPTKVGTGSRAQKSSGHRSHRPPRSGGG</sequence>
<proteinExistence type="predicted"/>
<feature type="compositionally biased region" description="Basic residues" evidence="1">
    <location>
        <begin position="1132"/>
        <end position="1145"/>
    </location>
</feature>
<dbReference type="Pfam" id="PF22738">
    <property type="entry name" value="NNH7"/>
    <property type="match status" value="1"/>
</dbReference>
<evidence type="ECO:0000313" key="3">
    <source>
        <dbReference type="EMBL" id="MBB6172282.1"/>
    </source>
</evidence>
<reference evidence="3 4" key="1">
    <citation type="submission" date="2020-08" db="EMBL/GenBank/DDBJ databases">
        <title>Sequencing the genomes of 1000 actinobacteria strains.</title>
        <authorList>
            <person name="Klenk H.-P."/>
        </authorList>
    </citation>
    <scope>NUCLEOTIDE SEQUENCE [LARGE SCALE GENOMIC DNA]</scope>
    <source>
        <strain evidence="3 4">DSM 46659</strain>
    </source>
</reference>
<comment type="caution">
    <text evidence="3">The sequence shown here is derived from an EMBL/GenBank/DDBJ whole genome shotgun (WGS) entry which is preliminary data.</text>
</comment>
<evidence type="ECO:0000259" key="2">
    <source>
        <dbReference type="Pfam" id="PF22738"/>
    </source>
</evidence>